<dbReference type="PATRIC" id="fig|2162.10.peg.1929"/>
<accession>A0A089ZC65</accession>
<dbReference type="STRING" id="2162.BRM9_0804"/>
<organism evidence="1 3">
    <name type="scientific">Methanobacterium formicicum</name>
    <dbReference type="NCBI Taxonomy" id="2162"/>
    <lineage>
        <taxon>Archaea</taxon>
        <taxon>Methanobacteriati</taxon>
        <taxon>Methanobacteriota</taxon>
        <taxon>Methanomada group</taxon>
        <taxon>Methanobacteria</taxon>
        <taxon>Methanobacteriales</taxon>
        <taxon>Methanobacteriaceae</taxon>
        <taxon>Methanobacterium</taxon>
    </lineage>
</organism>
<dbReference type="SUPFAM" id="SSF53335">
    <property type="entry name" value="S-adenosyl-L-methionine-dependent methyltransferases"/>
    <property type="match status" value="1"/>
</dbReference>
<gene>
    <name evidence="1" type="ORF">BRM9_0804</name>
    <name evidence="2" type="ORF">MB9_1857</name>
</gene>
<dbReference type="EMBL" id="LN734822">
    <property type="protein sequence ID" value="CEL25485.1"/>
    <property type="molecule type" value="Genomic_DNA"/>
</dbReference>
<evidence type="ECO:0000313" key="4">
    <source>
        <dbReference type="Proteomes" id="UP000062768"/>
    </source>
</evidence>
<dbReference type="GeneID" id="26740092"/>
<dbReference type="Pfam" id="PF06325">
    <property type="entry name" value="PrmA"/>
    <property type="match status" value="1"/>
</dbReference>
<evidence type="ECO:0008006" key="5">
    <source>
        <dbReference type="Google" id="ProtNLM"/>
    </source>
</evidence>
<reference evidence="2" key="2">
    <citation type="submission" date="2014-09" db="EMBL/GenBank/DDBJ databases">
        <authorList>
            <person name="Bishop-Lilly K.A."/>
            <person name="Broomall S.M."/>
            <person name="Chain P.S."/>
            <person name="Chertkov O."/>
            <person name="Coyne S.R."/>
            <person name="Daligault H.E."/>
            <person name="Davenport K.W."/>
            <person name="Erkkila T."/>
            <person name="Frey K.G."/>
            <person name="Gibbons H.S."/>
            <person name="Gu W."/>
            <person name="Jaissle J."/>
            <person name="Johnson S.L."/>
            <person name="Koroleva G.I."/>
            <person name="Ladner J.T."/>
            <person name="Lo C.-C."/>
            <person name="Minogue T.D."/>
            <person name="Munk C."/>
            <person name="Palacios G.F."/>
            <person name="Redden C.L."/>
            <person name="Rosenzweig C.N."/>
            <person name="Scholz M.B."/>
            <person name="Teshima H."/>
            <person name="Xu Y."/>
        </authorList>
    </citation>
    <scope>NUCLEOTIDE SEQUENCE</scope>
    <source>
        <strain evidence="2">Mb9</strain>
    </source>
</reference>
<dbReference type="OrthoDB" id="134019at2157"/>
<dbReference type="EMBL" id="CP006933">
    <property type="protein sequence ID" value="AIS31622.1"/>
    <property type="molecule type" value="Genomic_DNA"/>
</dbReference>
<dbReference type="InterPro" id="IPR029063">
    <property type="entry name" value="SAM-dependent_MTases_sf"/>
</dbReference>
<dbReference type="Gene3D" id="3.40.50.150">
    <property type="entry name" value="Vaccinia Virus protein VP39"/>
    <property type="match status" value="1"/>
</dbReference>
<name>A0A089ZC65_METFO</name>
<reference evidence="1" key="1">
    <citation type="submission" date="2013-12" db="EMBL/GenBank/DDBJ databases">
        <title>The complete genome sequence of Methanobacterium sp. BRM9.</title>
        <authorList>
            <consortium name="Pastoral Greenhouse Gas Research Consortium"/>
            <person name="Kelly W.J."/>
            <person name="Leahy S.C."/>
            <person name="Perry R."/>
            <person name="Li D."/>
            <person name="Altermann E."/>
            <person name="Lambie S.C."/>
            <person name="Attwood G.T."/>
        </authorList>
    </citation>
    <scope>NUCLEOTIDE SEQUENCE [LARGE SCALE GENOMIC DNA]</scope>
    <source>
        <strain evidence="1">BRM9</strain>
    </source>
</reference>
<dbReference type="RefSeq" id="WP_048084900.1">
    <property type="nucleotide sequence ID" value="NZ_CP006933.1"/>
</dbReference>
<protein>
    <recommendedName>
        <fullName evidence="5">Methyltransferase</fullName>
    </recommendedName>
</protein>
<dbReference type="Proteomes" id="UP000029661">
    <property type="component" value="Chromosome"/>
</dbReference>
<dbReference type="KEGG" id="mfc:BRM9_0804"/>
<dbReference type="Proteomes" id="UP000062768">
    <property type="component" value="Chromosome I"/>
</dbReference>
<evidence type="ECO:0000313" key="3">
    <source>
        <dbReference type="Proteomes" id="UP000029661"/>
    </source>
</evidence>
<sequence length="326" mass="36408">MDIKCRCNQDCIKKPPVVLEEIEDIYFPCDNCPDWNFKKFKPFTGQIDPSERIDENWGRCSCDRRHLDVVVGHILRIMQLEGIKDEKSTLRDACVPLITPAYPLRNVPYLLPDTLVILSPDVDEKCAKKIVKEVPEVKGVLKGDIKDTVGIKDNNTSNRYKLLAGCDMRCDLVQTGAGPLCIYKHQGEIHVEFPKPVSPKISAFSKVMSQYQNPKILDCTCGPGTLGIAALKAGASRVVFNDLWYPAAYATSLNLEVNGFPVKLSNKKEGLISHGKSWDVYCLDVDELSSSLEEKFHIGVVDTFPGMDTTVFIKAVENLCQEVIVI</sequence>
<evidence type="ECO:0000313" key="2">
    <source>
        <dbReference type="EMBL" id="CEL25485.1"/>
    </source>
</evidence>
<dbReference type="AlphaFoldDB" id="A0A089ZC65"/>
<evidence type="ECO:0000313" key="1">
    <source>
        <dbReference type="EMBL" id="AIS31622.1"/>
    </source>
</evidence>
<proteinExistence type="predicted"/>
<keyword evidence="4" id="KW-1185">Reference proteome</keyword>